<dbReference type="PANTHER" id="PTHR12419:SF11">
    <property type="entry name" value="OTU DOMAIN-CONTAINING PROTEIN DDB_G0284757"/>
    <property type="match status" value="1"/>
</dbReference>
<name>A0ABN8RD79_9CNID</name>
<dbReference type="InterPro" id="IPR025476">
    <property type="entry name" value="Helitron_helicase-like"/>
</dbReference>
<evidence type="ECO:0000256" key="1">
    <source>
        <dbReference type="SAM" id="MobiDB-lite"/>
    </source>
</evidence>
<dbReference type="InterPro" id="IPR038765">
    <property type="entry name" value="Papain-like_cys_pep_sf"/>
</dbReference>
<dbReference type="Pfam" id="PF02338">
    <property type="entry name" value="OTU"/>
    <property type="match status" value="1"/>
</dbReference>
<dbReference type="EMBL" id="CALNXK010000222">
    <property type="protein sequence ID" value="CAH3177181.1"/>
    <property type="molecule type" value="Genomic_DNA"/>
</dbReference>
<keyword evidence="4" id="KW-1185">Reference proteome</keyword>
<dbReference type="CDD" id="cd22758">
    <property type="entry name" value="OTU_232R-like"/>
    <property type="match status" value="1"/>
</dbReference>
<accession>A0ABN8RD79</accession>
<evidence type="ECO:0000313" key="3">
    <source>
        <dbReference type="EMBL" id="CAH3177181.1"/>
    </source>
</evidence>
<gene>
    <name evidence="3" type="ORF">PLOB_00019134</name>
</gene>
<feature type="compositionally biased region" description="Basic and acidic residues" evidence="1">
    <location>
        <begin position="193"/>
        <end position="209"/>
    </location>
</feature>
<reference evidence="3 4" key="1">
    <citation type="submission" date="2022-05" db="EMBL/GenBank/DDBJ databases">
        <authorList>
            <consortium name="Genoscope - CEA"/>
            <person name="William W."/>
        </authorList>
    </citation>
    <scope>NUCLEOTIDE SEQUENCE [LARGE SCALE GENOMIC DNA]</scope>
</reference>
<feature type="region of interest" description="Disordered" evidence="1">
    <location>
        <begin position="187"/>
        <end position="218"/>
    </location>
</feature>
<sequence length="481" mass="55796">MELFLSGDIEMNPGPTENVINKSICFSSQDNSILLTTRLHRHGLRPLDVGGGGDCFFRAVAHQLYGETNFHLNIRALGVDYLREHPERFIESNSENSWLQYLANMSQQGTWCDNLIIQALADKLNIRIHITESNPLFAEITVIEPVHLTNDTQTIHIGHIDELHYVSTVQFNFVPMSIVTNTVEVMSESNSTESKENNSKRKHNEYMREYRKKRKTEADKKNANEYMRNYRKTRPDELRQNYNAYMREYRAIPAQDIDNGLNADNHEKSLNEEDNWSEDEEEIPAGVTDTMLTPTDFLGDNERQYVLNVAPGEGNVPLSLLLRKCHRNSRSIKAGQLKQQGAIEKLIHHDEGFKFLRALRGSPPYFQKAKKDIFSMIRQLGSASLFCSFSSAETQWIHLLRILGQLVDKKEYTDNELENLSWQEKCRLIQSDPVTCARHFDYQINQFLRNFLLSDAEPLGKIADWFYRVEYQQRVHLIFIC</sequence>
<dbReference type="Gene3D" id="3.90.70.80">
    <property type="match status" value="1"/>
</dbReference>
<protein>
    <recommendedName>
        <fullName evidence="2">OTU domain-containing protein</fullName>
    </recommendedName>
</protein>
<comment type="caution">
    <text evidence="3">The sequence shown here is derived from an EMBL/GenBank/DDBJ whole genome shotgun (WGS) entry which is preliminary data.</text>
</comment>
<dbReference type="PROSITE" id="PS50802">
    <property type="entry name" value="OTU"/>
    <property type="match status" value="1"/>
</dbReference>
<feature type="domain" description="OTU" evidence="2">
    <location>
        <begin position="44"/>
        <end position="171"/>
    </location>
</feature>
<dbReference type="InterPro" id="IPR050704">
    <property type="entry name" value="Peptidase_C85-like"/>
</dbReference>
<evidence type="ECO:0000313" key="4">
    <source>
        <dbReference type="Proteomes" id="UP001159405"/>
    </source>
</evidence>
<dbReference type="Pfam" id="PF14214">
    <property type="entry name" value="Helitron_like_N"/>
    <property type="match status" value="1"/>
</dbReference>
<evidence type="ECO:0000259" key="2">
    <source>
        <dbReference type="PROSITE" id="PS50802"/>
    </source>
</evidence>
<organism evidence="3 4">
    <name type="scientific">Porites lobata</name>
    <dbReference type="NCBI Taxonomy" id="104759"/>
    <lineage>
        <taxon>Eukaryota</taxon>
        <taxon>Metazoa</taxon>
        <taxon>Cnidaria</taxon>
        <taxon>Anthozoa</taxon>
        <taxon>Hexacorallia</taxon>
        <taxon>Scleractinia</taxon>
        <taxon>Fungiina</taxon>
        <taxon>Poritidae</taxon>
        <taxon>Porites</taxon>
    </lineage>
</organism>
<dbReference type="InterPro" id="IPR003323">
    <property type="entry name" value="OTU_dom"/>
</dbReference>
<dbReference type="Proteomes" id="UP001159405">
    <property type="component" value="Unassembled WGS sequence"/>
</dbReference>
<dbReference type="PANTHER" id="PTHR12419">
    <property type="entry name" value="OTU DOMAIN CONTAINING PROTEIN"/>
    <property type="match status" value="1"/>
</dbReference>
<dbReference type="SUPFAM" id="SSF54001">
    <property type="entry name" value="Cysteine proteinases"/>
    <property type="match status" value="1"/>
</dbReference>
<proteinExistence type="predicted"/>